<sequence>MSYYLNYYVELKNASVNDEIAILRAEFRDMLLNYGEDNIYDVYKILKEIMFDELFLLVQNEHSNNFKNLNEYQFKKNIDDDIANVLKKMNINYCVDSKPLQHFSDEQLREELYKRNTNENVNKEEVIDEFINDLDLSHFNDESLFDLDLDEDDDDELNLDEDYDLTLSMEPEDSMKIQLLEFMADYCQPIGGYITTAKFKETLGCFSYKYKPFLDELIEKDLVVMSEPMHNYCRINCYSVTAKGYQTLSEFYLFDHSDKNDKYNKTAALLRKYNSDIQTSKRLVDLFKTYDDKVKFDDLKVVQVDEDFDEILKKLDKPVSENDIAIHYKDECHSFKYTDLRIFASMFKRLESYSDNDEYGEVIEALRKAYVNDTRSLMKYMRVISLNHKHGLDTWFKQKTSRCIDSFLGDSKFVHEDGLKALVSKGWLEKSDTDELYRVTELGKKYL</sequence>
<evidence type="ECO:0000313" key="2">
    <source>
        <dbReference type="Proteomes" id="UP000516656"/>
    </source>
</evidence>
<protein>
    <submittedName>
        <fullName evidence="1">Uncharacterized protein</fullName>
    </submittedName>
</protein>
<organism evidence="1 2">
    <name type="scientific">Photobacterium damsela subsp. piscicida</name>
    <name type="common">Pasteurella piscicida</name>
    <dbReference type="NCBI Taxonomy" id="38294"/>
    <lineage>
        <taxon>Bacteria</taxon>
        <taxon>Pseudomonadati</taxon>
        <taxon>Pseudomonadota</taxon>
        <taxon>Gammaproteobacteria</taxon>
        <taxon>Vibrionales</taxon>
        <taxon>Vibrionaceae</taxon>
        <taxon>Photobacterium</taxon>
    </lineage>
</organism>
<gene>
    <name evidence="1" type="ORF">IC627_09525</name>
</gene>
<evidence type="ECO:0000313" key="1">
    <source>
        <dbReference type="EMBL" id="QOD55583.1"/>
    </source>
</evidence>
<proteinExistence type="predicted"/>
<dbReference type="Proteomes" id="UP000516656">
    <property type="component" value="Chromosome 1"/>
</dbReference>
<reference evidence="1 2" key="1">
    <citation type="submission" date="2020-09" db="EMBL/GenBank/DDBJ databases">
        <title>Complete, closed and curated genome sequences of Photobacterium damselae subsp. piscicida isolates from Australia indicate localised evolution and additional plasmid-borne pathogenicity mechanisms.</title>
        <authorList>
            <person name="Baseggio L."/>
            <person name="Silayeva O."/>
            <person name="Buller N."/>
            <person name="Landos M."/>
            <person name="Engelstaedter J."/>
            <person name="Barnes A.C."/>
        </authorList>
    </citation>
    <scope>NUCLEOTIDE SEQUENCE [LARGE SCALE GENOMIC DNA]</scope>
    <source>
        <strain evidence="1 2">AS-16-0540-1</strain>
    </source>
</reference>
<dbReference type="EMBL" id="CP061854">
    <property type="protein sequence ID" value="QOD55583.1"/>
    <property type="molecule type" value="Genomic_DNA"/>
</dbReference>
<name>A0A7L8A0H7_PHODP</name>
<dbReference type="AlphaFoldDB" id="A0A7L8A0H7"/>
<accession>A0A7L8A0H7</accession>